<dbReference type="HOGENOM" id="CLU_542771_0_0_5"/>
<sequence>MHVSQSRDGTRAASVLVAILGATFYAWMLHLSATTTPAAFGSEIYDQLWLSLKEGRLDVPARVARIEGHYTPDGTAFIYHGLAPLLTRALLDPFVTVGTASLAPVTIWFWAVLGTTFYHAAFLRTLDQVSVSQEKRLPFVALIGILTWIGGPGVLLTANHGFYQEPIAVAYALFGGFIYIWMQAVRSGRISGRALITVAVLAALCVHARPHLAVALYCGVAALIVWALGQRGRAALLPAVLGVAILGAGGAGYLGLNKMRFGSATEVHGSFAAGGTQYGMTFWGFEDEDSARASGFAEHGRFNPGRIVPNLVVYAVSPPQLHAPSASEAVLSLHRAYTEPRFGLIRIEVPDAGIVFLWTFWSIAAAVGIGTLRRARRGEIVLVGVAGIAALLMLSYATIAPRYHVDLWPLVAALAIVGLPHAIRRVSAMRGRWYARLLVVGVIGTLVNVQTAGAYRYISREHPASDFAAWDAATCSAHAAEKGFDAPRIQEICRAPRVETES</sequence>
<evidence type="ECO:0000256" key="7">
    <source>
        <dbReference type="ARBA" id="ARBA00023136"/>
    </source>
</evidence>
<keyword evidence="2" id="KW-1003">Cell membrane</keyword>
<feature type="transmembrane region" description="Helical" evidence="8">
    <location>
        <begin position="435"/>
        <end position="458"/>
    </location>
</feature>
<evidence type="ECO:0000256" key="1">
    <source>
        <dbReference type="ARBA" id="ARBA00004651"/>
    </source>
</evidence>
<evidence type="ECO:0000256" key="2">
    <source>
        <dbReference type="ARBA" id="ARBA00022475"/>
    </source>
</evidence>
<dbReference type="GO" id="GO:0016763">
    <property type="term" value="F:pentosyltransferase activity"/>
    <property type="evidence" value="ECO:0007669"/>
    <property type="project" value="TreeGrafter"/>
</dbReference>
<dbReference type="AlphaFoldDB" id="S9QG17"/>
<dbReference type="eggNOG" id="ENOG50338VW">
    <property type="taxonomic scope" value="Bacteria"/>
</dbReference>
<comment type="caution">
    <text evidence="9">The sequence shown here is derived from an EMBL/GenBank/DDBJ whole genome shotgun (WGS) entry which is preliminary data.</text>
</comment>
<keyword evidence="4" id="KW-0808">Transferase</keyword>
<keyword evidence="6 8" id="KW-1133">Transmembrane helix</keyword>
<dbReference type="PANTHER" id="PTHR33908:SF11">
    <property type="entry name" value="MEMBRANE PROTEIN"/>
    <property type="match status" value="1"/>
</dbReference>
<dbReference type="InterPro" id="IPR050297">
    <property type="entry name" value="LipidA_mod_glycosyltrf_83"/>
</dbReference>
<protein>
    <recommendedName>
        <fullName evidence="11">Glycosyltransferase RgtA/B/C/D-like domain-containing protein</fullName>
    </recommendedName>
</protein>
<feature type="transmembrane region" description="Helical" evidence="8">
    <location>
        <begin position="12"/>
        <end position="30"/>
    </location>
</feature>
<feature type="transmembrane region" description="Helical" evidence="8">
    <location>
        <begin position="379"/>
        <end position="399"/>
    </location>
</feature>
<keyword evidence="3" id="KW-0328">Glycosyltransferase</keyword>
<name>S9QG17_9RHOB</name>
<dbReference type="EMBL" id="APVH01000038">
    <property type="protein sequence ID" value="EPX78817.1"/>
    <property type="molecule type" value="Genomic_DNA"/>
</dbReference>
<gene>
    <name evidence="9" type="ORF">Salmuc_04400</name>
</gene>
<reference evidence="10" key="1">
    <citation type="journal article" date="2014" name="Stand. Genomic Sci.">
        <title>Genome sequence of the exopolysaccharide-producing Salipiger mucosus type strain (DSM 16094(T)), a moderately halophilic member of the Roseobacter clade.</title>
        <authorList>
            <person name="Riedel T."/>
            <person name="Spring S."/>
            <person name="Fiebig A."/>
            <person name="Petersen J."/>
            <person name="Kyrpides N.C."/>
            <person name="Goker M."/>
            <person name="Klenk H.P."/>
        </authorList>
    </citation>
    <scope>NUCLEOTIDE SEQUENCE [LARGE SCALE GENOMIC DNA]</scope>
    <source>
        <strain evidence="10">DSM 16094</strain>
    </source>
</reference>
<keyword evidence="7 8" id="KW-0472">Membrane</keyword>
<feature type="transmembrane region" description="Helical" evidence="8">
    <location>
        <begin position="236"/>
        <end position="256"/>
    </location>
</feature>
<evidence type="ECO:0000256" key="4">
    <source>
        <dbReference type="ARBA" id="ARBA00022679"/>
    </source>
</evidence>
<dbReference type="STRING" id="1123237.Salmuc_04400"/>
<evidence type="ECO:0000256" key="5">
    <source>
        <dbReference type="ARBA" id="ARBA00022692"/>
    </source>
</evidence>
<evidence type="ECO:0000313" key="10">
    <source>
        <dbReference type="Proteomes" id="UP000015347"/>
    </source>
</evidence>
<dbReference type="GO" id="GO:0009103">
    <property type="term" value="P:lipopolysaccharide biosynthetic process"/>
    <property type="evidence" value="ECO:0007669"/>
    <property type="project" value="UniProtKB-ARBA"/>
</dbReference>
<feature type="transmembrane region" description="Helical" evidence="8">
    <location>
        <begin position="405"/>
        <end position="423"/>
    </location>
</feature>
<feature type="transmembrane region" description="Helical" evidence="8">
    <location>
        <begin position="162"/>
        <end position="181"/>
    </location>
</feature>
<dbReference type="GO" id="GO:0005886">
    <property type="term" value="C:plasma membrane"/>
    <property type="evidence" value="ECO:0007669"/>
    <property type="project" value="UniProtKB-SubCell"/>
</dbReference>
<evidence type="ECO:0000256" key="6">
    <source>
        <dbReference type="ARBA" id="ARBA00022989"/>
    </source>
</evidence>
<dbReference type="PANTHER" id="PTHR33908">
    <property type="entry name" value="MANNOSYLTRANSFERASE YKCB-RELATED"/>
    <property type="match status" value="1"/>
</dbReference>
<evidence type="ECO:0008006" key="11">
    <source>
        <dbReference type="Google" id="ProtNLM"/>
    </source>
</evidence>
<evidence type="ECO:0000256" key="8">
    <source>
        <dbReference type="SAM" id="Phobius"/>
    </source>
</evidence>
<comment type="subcellular location">
    <subcellularLocation>
        <location evidence="1">Cell membrane</location>
        <topology evidence="1">Multi-pass membrane protein</topology>
    </subcellularLocation>
</comment>
<accession>S9QG17</accession>
<dbReference type="Proteomes" id="UP000015347">
    <property type="component" value="Unassembled WGS sequence"/>
</dbReference>
<proteinExistence type="predicted"/>
<feature type="transmembrane region" description="Helical" evidence="8">
    <location>
        <begin position="352"/>
        <end position="372"/>
    </location>
</feature>
<keyword evidence="5 8" id="KW-0812">Transmembrane</keyword>
<feature type="transmembrane region" description="Helical" evidence="8">
    <location>
        <begin position="212"/>
        <end position="229"/>
    </location>
</feature>
<evidence type="ECO:0000256" key="3">
    <source>
        <dbReference type="ARBA" id="ARBA00022676"/>
    </source>
</evidence>
<keyword evidence="10" id="KW-1185">Reference proteome</keyword>
<organism evidence="9 10">
    <name type="scientific">Salipiger mucosus DSM 16094</name>
    <dbReference type="NCBI Taxonomy" id="1123237"/>
    <lineage>
        <taxon>Bacteria</taxon>
        <taxon>Pseudomonadati</taxon>
        <taxon>Pseudomonadota</taxon>
        <taxon>Alphaproteobacteria</taxon>
        <taxon>Rhodobacterales</taxon>
        <taxon>Roseobacteraceae</taxon>
        <taxon>Salipiger</taxon>
    </lineage>
</organism>
<feature type="transmembrane region" description="Helical" evidence="8">
    <location>
        <begin position="190"/>
        <end position="206"/>
    </location>
</feature>
<feature type="transmembrane region" description="Helical" evidence="8">
    <location>
        <begin position="137"/>
        <end position="156"/>
    </location>
</feature>
<evidence type="ECO:0000313" key="9">
    <source>
        <dbReference type="EMBL" id="EPX78817.1"/>
    </source>
</evidence>
<feature type="transmembrane region" description="Helical" evidence="8">
    <location>
        <begin position="107"/>
        <end position="125"/>
    </location>
</feature>